<feature type="transmembrane region" description="Helical" evidence="1">
    <location>
        <begin position="68"/>
        <end position="89"/>
    </location>
</feature>
<dbReference type="AlphaFoldDB" id="A0CFL7"/>
<dbReference type="InParanoid" id="A0CFL7"/>
<accession>A0CFL7</accession>
<dbReference type="RefSeq" id="XP_001436981.1">
    <property type="nucleotide sequence ID" value="XM_001436944.1"/>
</dbReference>
<dbReference type="OrthoDB" id="282486at2759"/>
<evidence type="ECO:0000256" key="1">
    <source>
        <dbReference type="SAM" id="Phobius"/>
    </source>
</evidence>
<keyword evidence="3" id="KW-1185">Reference proteome</keyword>
<keyword evidence="1" id="KW-0472">Membrane</keyword>
<organism evidence="2 3">
    <name type="scientific">Paramecium tetraurelia</name>
    <dbReference type="NCBI Taxonomy" id="5888"/>
    <lineage>
        <taxon>Eukaryota</taxon>
        <taxon>Sar</taxon>
        <taxon>Alveolata</taxon>
        <taxon>Ciliophora</taxon>
        <taxon>Intramacronucleata</taxon>
        <taxon>Oligohymenophorea</taxon>
        <taxon>Peniculida</taxon>
        <taxon>Parameciidae</taxon>
        <taxon>Paramecium</taxon>
    </lineage>
</organism>
<name>A0CFL7_PARTE</name>
<dbReference type="GeneID" id="5022766"/>
<keyword evidence="1" id="KW-0812">Transmembrane</keyword>
<dbReference type="Proteomes" id="UP000000600">
    <property type="component" value="Unassembled WGS sequence"/>
</dbReference>
<dbReference type="HOGENOM" id="CLU_2311591_0_0_1"/>
<evidence type="ECO:0000313" key="3">
    <source>
        <dbReference type="Proteomes" id="UP000000600"/>
    </source>
</evidence>
<dbReference type="EMBL" id="CT868070">
    <property type="protein sequence ID" value="CAK69584.1"/>
    <property type="molecule type" value="Genomic_DNA"/>
</dbReference>
<dbReference type="KEGG" id="ptm:GSPATT00038024001"/>
<proteinExistence type="predicted"/>
<keyword evidence="1" id="KW-1133">Transmembrane helix</keyword>
<feature type="transmembrane region" description="Helical" evidence="1">
    <location>
        <begin position="20"/>
        <end position="47"/>
    </location>
</feature>
<evidence type="ECO:0000313" key="2">
    <source>
        <dbReference type="EMBL" id="CAK69584.1"/>
    </source>
</evidence>
<sequence length="100" mass="12184">MIVIPPLILRNQYEWQDTMIMAIHTLLMKFPFIFLLNILYVGLVLYYNISLYFRYKHHSLSSPMKEKWVNRFMGKFFPFIYYGFVVLLVRDCNNALPFLY</sequence>
<protein>
    <submittedName>
        <fullName evidence="2">Uncharacterized protein</fullName>
    </submittedName>
</protein>
<gene>
    <name evidence="2" type="ORF">GSPATT00038024001</name>
</gene>
<reference evidence="2 3" key="1">
    <citation type="journal article" date="2006" name="Nature">
        <title>Global trends of whole-genome duplications revealed by the ciliate Paramecium tetraurelia.</title>
        <authorList>
            <consortium name="Genoscope"/>
            <person name="Aury J.-M."/>
            <person name="Jaillon O."/>
            <person name="Duret L."/>
            <person name="Noel B."/>
            <person name="Jubin C."/>
            <person name="Porcel B.M."/>
            <person name="Segurens B."/>
            <person name="Daubin V."/>
            <person name="Anthouard V."/>
            <person name="Aiach N."/>
            <person name="Arnaiz O."/>
            <person name="Billaut A."/>
            <person name="Beisson J."/>
            <person name="Blanc I."/>
            <person name="Bouhouche K."/>
            <person name="Camara F."/>
            <person name="Duharcourt S."/>
            <person name="Guigo R."/>
            <person name="Gogendeau D."/>
            <person name="Katinka M."/>
            <person name="Keller A.-M."/>
            <person name="Kissmehl R."/>
            <person name="Klotz C."/>
            <person name="Koll F."/>
            <person name="Le Moue A."/>
            <person name="Lepere C."/>
            <person name="Malinsky S."/>
            <person name="Nowacki M."/>
            <person name="Nowak J.K."/>
            <person name="Plattner H."/>
            <person name="Poulain J."/>
            <person name="Ruiz F."/>
            <person name="Serrano V."/>
            <person name="Zagulski M."/>
            <person name="Dessen P."/>
            <person name="Betermier M."/>
            <person name="Weissenbach J."/>
            <person name="Scarpelli C."/>
            <person name="Schachter V."/>
            <person name="Sperling L."/>
            <person name="Meyer E."/>
            <person name="Cohen J."/>
            <person name="Wincker P."/>
        </authorList>
    </citation>
    <scope>NUCLEOTIDE SEQUENCE [LARGE SCALE GENOMIC DNA]</scope>
    <source>
        <strain evidence="2 3">Stock d4-2</strain>
    </source>
</reference>